<keyword evidence="8" id="KW-1185">Reference proteome</keyword>
<dbReference type="NCBIfam" id="TIGR00236">
    <property type="entry name" value="wecB"/>
    <property type="match status" value="1"/>
</dbReference>
<dbReference type="PATRIC" id="fig|47500.9.peg.5817"/>
<dbReference type="AlphaFoldDB" id="A0A0M0H729"/>
<dbReference type="Proteomes" id="UP000037269">
    <property type="component" value="Unassembled WGS sequence"/>
</dbReference>
<evidence type="ECO:0000256" key="5">
    <source>
        <dbReference type="RuleBase" id="RU003513"/>
    </source>
</evidence>
<evidence type="ECO:0000256" key="3">
    <source>
        <dbReference type="ARBA" id="ARBA00038858"/>
    </source>
</evidence>
<dbReference type="STRING" id="47500.AF333_20710"/>
<dbReference type="Gene3D" id="3.40.50.2000">
    <property type="entry name" value="Glycogen Phosphorylase B"/>
    <property type="match status" value="2"/>
</dbReference>
<dbReference type="InterPro" id="IPR003331">
    <property type="entry name" value="UDP_GlcNAc_Epimerase_2_dom"/>
</dbReference>
<evidence type="ECO:0000256" key="4">
    <source>
        <dbReference type="ARBA" id="ARBA00079400"/>
    </source>
</evidence>
<name>A0A0M0H729_ANEMI</name>
<evidence type="ECO:0000256" key="1">
    <source>
        <dbReference type="ARBA" id="ARBA00023235"/>
    </source>
</evidence>
<dbReference type="InterPro" id="IPR029767">
    <property type="entry name" value="WecB-like"/>
</dbReference>
<dbReference type="GO" id="GO:0008761">
    <property type="term" value="F:UDP-N-acetylglucosamine 2-epimerase activity"/>
    <property type="evidence" value="ECO:0007669"/>
    <property type="project" value="UniProtKB-EC"/>
</dbReference>
<accession>A0A0M0H729</accession>
<comment type="similarity">
    <text evidence="2 5">Belongs to the UDP-N-acetylglucosamine 2-epimerase family.</text>
</comment>
<sequence>MKEFRDGVGVLTRKKIMTVFGTRPEAIKMAPLVHELQQYKELEPIVCVTAQHRQMLDQVLDIFSVTPDADLNVMKERQTLTQITTRVLEGLDDVMKTEKPDMVLVHGDTTTTFAASLAALYNQIPVGHVEAGLRTWNKYSPYPEEMNRQLTGVISDLHFAPTAQAAENLKREDKRDATIYITGNTVIDALKTTVRNDYKHPVLEEFTGKKLILVTAHRRENLGEPMARMFRAIRRLVDKHEDIAVVYPVHLNPAVQEAAATYLGEHSRIRLILSSFSTVDFHNFMSRSHLILTDSGGIQEEAPTFGVPVLVLRDTTERPEGIEAGTLKLAGTNEERIFALADELLMSRDAYDNMAKAANPYGDGEASRRICEAILHYFGLRNEKPAPFLPIGTQR</sequence>
<proteinExistence type="inferred from homology"/>
<dbReference type="EMBL" id="LGUG01000004">
    <property type="protein sequence ID" value="KON97526.1"/>
    <property type="molecule type" value="Genomic_DNA"/>
</dbReference>
<evidence type="ECO:0000256" key="2">
    <source>
        <dbReference type="ARBA" id="ARBA00038209"/>
    </source>
</evidence>
<feature type="domain" description="UDP-N-acetylglucosamine 2-epimerase" evidence="6">
    <location>
        <begin position="35"/>
        <end position="374"/>
    </location>
</feature>
<keyword evidence="1 5" id="KW-0413">Isomerase</keyword>
<dbReference type="FunFam" id="3.40.50.2000:FF:000043">
    <property type="entry name" value="UDP-N-acetylglucosamine 2-epimerase"/>
    <property type="match status" value="1"/>
</dbReference>
<dbReference type="SUPFAM" id="SSF53756">
    <property type="entry name" value="UDP-Glycosyltransferase/glycogen phosphorylase"/>
    <property type="match status" value="1"/>
</dbReference>
<dbReference type="PANTHER" id="PTHR43174:SF2">
    <property type="entry name" value="UDP-N-ACETYLGLUCOSAMINE 2-EPIMERASE"/>
    <property type="match status" value="1"/>
</dbReference>
<dbReference type="Pfam" id="PF02350">
    <property type="entry name" value="Epimerase_2"/>
    <property type="match status" value="1"/>
</dbReference>
<organism evidence="7 8">
    <name type="scientific">Aneurinibacillus migulanus</name>
    <name type="common">Bacillus migulanus</name>
    <dbReference type="NCBI Taxonomy" id="47500"/>
    <lineage>
        <taxon>Bacteria</taxon>
        <taxon>Bacillati</taxon>
        <taxon>Bacillota</taxon>
        <taxon>Bacilli</taxon>
        <taxon>Bacillales</taxon>
        <taxon>Paenibacillaceae</taxon>
        <taxon>Aneurinibacillus group</taxon>
        <taxon>Aneurinibacillus</taxon>
    </lineage>
</organism>
<reference evidence="7 8" key="1">
    <citation type="submission" date="2015-07" db="EMBL/GenBank/DDBJ databases">
        <title>Fjat-14205 dsm 2895.</title>
        <authorList>
            <person name="Liu B."/>
            <person name="Wang J."/>
            <person name="Zhu Y."/>
            <person name="Liu G."/>
            <person name="Chen Q."/>
            <person name="Chen Z."/>
            <person name="Lan J."/>
            <person name="Che J."/>
            <person name="Ge C."/>
            <person name="Shi H."/>
            <person name="Pan Z."/>
            <person name="Liu X."/>
        </authorList>
    </citation>
    <scope>NUCLEOTIDE SEQUENCE [LARGE SCALE GENOMIC DNA]</scope>
    <source>
        <strain evidence="7 8">DSM 2895</strain>
    </source>
</reference>
<evidence type="ECO:0000313" key="8">
    <source>
        <dbReference type="Proteomes" id="UP000037269"/>
    </source>
</evidence>
<dbReference type="EC" id="5.1.3.14" evidence="3"/>
<evidence type="ECO:0000313" key="7">
    <source>
        <dbReference type="EMBL" id="KON97526.1"/>
    </source>
</evidence>
<gene>
    <name evidence="7" type="ORF">AF333_20710</name>
</gene>
<protein>
    <recommendedName>
        <fullName evidence="3">UDP-N-acetylglucosamine 2-epimerase (non-hydrolyzing)</fullName>
        <ecNumber evidence="3">5.1.3.14</ecNumber>
    </recommendedName>
    <alternativeName>
        <fullName evidence="4">UDP-GlcNAc-2-epimerase</fullName>
    </alternativeName>
</protein>
<dbReference type="PANTHER" id="PTHR43174">
    <property type="entry name" value="UDP-N-ACETYLGLUCOSAMINE 2-EPIMERASE"/>
    <property type="match status" value="1"/>
</dbReference>
<evidence type="ECO:0000259" key="6">
    <source>
        <dbReference type="Pfam" id="PF02350"/>
    </source>
</evidence>
<dbReference type="CDD" id="cd03786">
    <property type="entry name" value="GTB_UDP-GlcNAc_2-Epimerase"/>
    <property type="match status" value="1"/>
</dbReference>
<comment type="caution">
    <text evidence="7">The sequence shown here is derived from an EMBL/GenBank/DDBJ whole genome shotgun (WGS) entry which is preliminary data.</text>
</comment>